<keyword evidence="5" id="KW-1185">Reference proteome</keyword>
<feature type="compositionally biased region" description="Basic and acidic residues" evidence="1">
    <location>
        <begin position="14"/>
        <end position="23"/>
    </location>
</feature>
<geneLocation type="plasmid" evidence="4">
    <name>ii</name>
</geneLocation>
<reference evidence="4 5" key="1">
    <citation type="submission" date="2018-01" db="EMBL/GenBank/DDBJ databases">
        <authorList>
            <person name="Clerissi C."/>
        </authorList>
    </citation>
    <scope>NUCLEOTIDE SEQUENCE [LARGE SCALE GENOMIC DNA]</scope>
    <source>
        <strain evidence="2">Cupriavidus taiwanensis STM 6082</strain>
        <strain evidence="3">Cupriavidus taiwanensis STM 6160</strain>
        <plasmid evidence="3">II</plasmid>
        <plasmid evidence="4">ii</plasmid>
    </source>
</reference>
<dbReference type="AlphaFoldDB" id="A0A375HT03"/>
<protein>
    <submittedName>
        <fullName evidence="3">Uncharacterized protein</fullName>
    </submittedName>
</protein>
<evidence type="ECO:0000313" key="4">
    <source>
        <dbReference type="Proteomes" id="UP000255168"/>
    </source>
</evidence>
<dbReference type="EMBL" id="LT984807">
    <property type="protein sequence ID" value="SPD60545.1"/>
    <property type="molecule type" value="Genomic_DNA"/>
</dbReference>
<dbReference type="Proteomes" id="UP000256710">
    <property type="component" value="Unassembled WGS sequence"/>
</dbReference>
<gene>
    <name evidence="2" type="ORF">CBM2605_B70108</name>
    <name evidence="3" type="ORF">CBM2607_MP21203</name>
</gene>
<dbReference type="EMBL" id="OFTC01000046">
    <property type="protein sequence ID" value="SOZ40113.1"/>
    <property type="molecule type" value="Genomic_DNA"/>
</dbReference>
<evidence type="ECO:0000313" key="3">
    <source>
        <dbReference type="EMBL" id="SPD60545.1"/>
    </source>
</evidence>
<evidence type="ECO:0000313" key="5">
    <source>
        <dbReference type="Proteomes" id="UP000256710"/>
    </source>
</evidence>
<dbReference type="Proteomes" id="UP000255168">
    <property type="component" value="Plasmid II"/>
</dbReference>
<geneLocation type="plasmid" evidence="3">
    <name>II</name>
</geneLocation>
<sequence length="56" mass="6724">MRYSEHAEYFRFDNGEFHPEISDSQKPISNGERPVTCESENIRPTQRPLDFRRPKK</sequence>
<name>A0A375HT03_9BURK</name>
<evidence type="ECO:0000256" key="1">
    <source>
        <dbReference type="SAM" id="MobiDB-lite"/>
    </source>
</evidence>
<evidence type="ECO:0000313" key="2">
    <source>
        <dbReference type="EMBL" id="SOZ40113.1"/>
    </source>
</evidence>
<accession>A0A375HT03</accession>
<keyword evidence="3" id="KW-0614">Plasmid</keyword>
<feature type="region of interest" description="Disordered" evidence="1">
    <location>
        <begin position="14"/>
        <end position="56"/>
    </location>
</feature>
<proteinExistence type="predicted"/>
<organism evidence="3 4">
    <name type="scientific">Cupriavidus neocaledonicus</name>
    <dbReference type="NCBI Taxonomy" id="1040979"/>
    <lineage>
        <taxon>Bacteria</taxon>
        <taxon>Pseudomonadati</taxon>
        <taxon>Pseudomonadota</taxon>
        <taxon>Betaproteobacteria</taxon>
        <taxon>Burkholderiales</taxon>
        <taxon>Burkholderiaceae</taxon>
        <taxon>Cupriavidus</taxon>
    </lineage>
</organism>